<feature type="domain" description="YjeF N-terminal" evidence="20">
    <location>
        <begin position="1"/>
        <end position="189"/>
    </location>
</feature>
<dbReference type="GO" id="GO:0005524">
    <property type="term" value="F:ATP binding"/>
    <property type="evidence" value="ECO:0007669"/>
    <property type="project" value="UniProtKB-UniRule"/>
</dbReference>
<evidence type="ECO:0000256" key="13">
    <source>
        <dbReference type="ARBA" id="ARBA00023268"/>
    </source>
</evidence>
<dbReference type="GO" id="GO:0046496">
    <property type="term" value="P:nicotinamide nucleotide metabolic process"/>
    <property type="evidence" value="ECO:0007669"/>
    <property type="project" value="UniProtKB-UniRule"/>
</dbReference>
<comment type="caution">
    <text evidence="21">The sequence shown here is derived from an EMBL/GenBank/DDBJ whole genome shotgun (WGS) entry which is preliminary data.</text>
</comment>
<dbReference type="GO" id="GO:0052856">
    <property type="term" value="F:NAD(P)HX epimerase activity"/>
    <property type="evidence" value="ECO:0007669"/>
    <property type="project" value="UniProtKB-EC"/>
</dbReference>
<dbReference type="Proteomes" id="UP000529637">
    <property type="component" value="Unassembled WGS sequence"/>
</dbReference>
<reference evidence="21 22" key="1">
    <citation type="submission" date="2020-06" db="EMBL/GenBank/DDBJ databases">
        <title>Schlegella sp. ID0723 isolated from air conditioner.</title>
        <authorList>
            <person name="Kim D.Y."/>
            <person name="Kim D.-U."/>
        </authorList>
    </citation>
    <scope>NUCLEOTIDE SEQUENCE [LARGE SCALE GENOMIC DNA]</scope>
    <source>
        <strain evidence="21 22">ID0723</strain>
    </source>
</reference>
<keyword evidence="8 17" id="KW-0521">NADP</keyword>
<accession>A0A7Y6NN81</accession>
<keyword evidence="11 18" id="KW-0413">Isomerase</keyword>
<comment type="cofactor">
    <cofactor evidence="18">
        <name>K(+)</name>
        <dbReference type="ChEBI" id="CHEBI:29103"/>
    </cofactor>
    <text evidence="18">Binds 1 potassium ion per subunit.</text>
</comment>
<feature type="binding site" evidence="17">
    <location>
        <position position="411"/>
    </location>
    <ligand>
        <name>AMP</name>
        <dbReference type="ChEBI" id="CHEBI:456215"/>
    </ligand>
</feature>
<evidence type="ECO:0000256" key="10">
    <source>
        <dbReference type="ARBA" id="ARBA00023027"/>
    </source>
</evidence>
<evidence type="ECO:0000256" key="4">
    <source>
        <dbReference type="ARBA" id="ARBA00009524"/>
    </source>
</evidence>
<dbReference type="InterPro" id="IPR000631">
    <property type="entry name" value="CARKD"/>
</dbReference>
<keyword evidence="7 17" id="KW-0067">ATP-binding</keyword>
<evidence type="ECO:0000256" key="3">
    <source>
        <dbReference type="ARBA" id="ARBA00006001"/>
    </source>
</evidence>
<evidence type="ECO:0000313" key="22">
    <source>
        <dbReference type="Proteomes" id="UP000529637"/>
    </source>
</evidence>
<keyword evidence="12 17" id="KW-0456">Lyase</keyword>
<evidence type="ECO:0000256" key="12">
    <source>
        <dbReference type="ARBA" id="ARBA00023239"/>
    </source>
</evidence>
<gene>
    <name evidence="17" type="primary">nnrD</name>
    <name evidence="21" type="ORF">HQN59_10590</name>
</gene>
<evidence type="ECO:0000256" key="7">
    <source>
        <dbReference type="ARBA" id="ARBA00022840"/>
    </source>
</evidence>
<dbReference type="PANTHER" id="PTHR12592:SF0">
    <property type="entry name" value="ATP-DEPENDENT (S)-NAD(P)H-HYDRATE DEHYDRATASE"/>
    <property type="match status" value="1"/>
</dbReference>
<evidence type="ECO:0000256" key="9">
    <source>
        <dbReference type="ARBA" id="ARBA00022958"/>
    </source>
</evidence>
<evidence type="ECO:0000259" key="19">
    <source>
        <dbReference type="PROSITE" id="PS51383"/>
    </source>
</evidence>
<dbReference type="NCBIfam" id="TIGR00196">
    <property type="entry name" value="yjeF_cterm"/>
    <property type="match status" value="1"/>
</dbReference>
<feature type="domain" description="YjeF C-terminal" evidence="19">
    <location>
        <begin position="194"/>
        <end position="470"/>
    </location>
</feature>
<feature type="binding site" evidence="17">
    <location>
        <begin position="382"/>
        <end position="386"/>
    </location>
    <ligand>
        <name>AMP</name>
        <dbReference type="ChEBI" id="CHEBI:456215"/>
    </ligand>
</feature>
<keyword evidence="13" id="KW-0511">Multifunctional enzyme</keyword>
<evidence type="ECO:0000256" key="17">
    <source>
        <dbReference type="HAMAP-Rule" id="MF_01965"/>
    </source>
</evidence>
<dbReference type="EC" id="4.2.1.136" evidence="17"/>
<comment type="catalytic activity">
    <reaction evidence="16 17 18">
        <text>(6S)-NADPHX + ADP = AMP + phosphate + NADPH + H(+)</text>
        <dbReference type="Rhea" id="RHEA:32235"/>
        <dbReference type="ChEBI" id="CHEBI:15378"/>
        <dbReference type="ChEBI" id="CHEBI:43474"/>
        <dbReference type="ChEBI" id="CHEBI:57783"/>
        <dbReference type="ChEBI" id="CHEBI:64076"/>
        <dbReference type="ChEBI" id="CHEBI:456215"/>
        <dbReference type="ChEBI" id="CHEBI:456216"/>
        <dbReference type="EC" id="4.2.1.136"/>
    </reaction>
</comment>
<dbReference type="PROSITE" id="PS51383">
    <property type="entry name" value="YJEF_C_3"/>
    <property type="match status" value="1"/>
</dbReference>
<evidence type="ECO:0000259" key="20">
    <source>
        <dbReference type="PROSITE" id="PS51385"/>
    </source>
</evidence>
<sequence length="470" mass="47209">MARAGLAVARLALALAPHARSIDVRVGHGNNGGDGLEAAAWLRRWGKDVRVRAVPGFDARLPTDAARALARARDAGVPIVDAADAAGAPAALVVDALLGIGANRAPDGALAGAIEAIGRDGAAGAIVLAVDAPSGLDVTRGHPLGDGAVVAQHTLSLLTLKPGLFTAAGRDHAGTVWLDTLNCDCGAEPPDALLVGAPATRRVPRRHAGHKGSFGDVVVVGGDTSMSGAALLAARAAQAAGAGRVYLDLLDPGAAEAGHDPLRPELMWRSRWWHDATPGQLAAATLVCGCGGGARITETLPRLLEAACRLVLDADALNAIASDPALQQALAARGARGCRTVLTPHPLEAARLLGRTTAEVQADRVAAATELVRRFDCVALLKGSGSVLAAPGVVPRINATGNASLASAGTGDVLAGWIGGWWAQDATAGGEALLEIVATAVATHGAAAGPRAAGAWRAADLVDRLALGAR</sequence>
<comment type="function">
    <text evidence="17">Catalyzes the dehydration of the S-form of NAD(P)HX at the expense of ADP, which is converted to AMP. Together with NAD(P)HX epimerase, which catalyzes the epimerization of the S- and R-forms, the enzyme allows the repair of both epimers of NAD(P)HX, a damaged form of NAD(P)H that is a result of enzymatic or heat-dependent hydration.</text>
</comment>
<protein>
    <recommendedName>
        <fullName evidence="17">ADP-dependent (S)-NAD(P)H-hydrate dehydratase</fullName>
        <ecNumber evidence="17">4.2.1.136</ecNumber>
    </recommendedName>
    <alternativeName>
        <fullName evidence="17">ADP-dependent NAD(P)HX dehydratase</fullName>
    </alternativeName>
</protein>
<dbReference type="InterPro" id="IPR017953">
    <property type="entry name" value="Carbohydrate_kinase_pred_CS"/>
</dbReference>
<dbReference type="InterPro" id="IPR029056">
    <property type="entry name" value="Ribokinase-like"/>
</dbReference>
<dbReference type="HAMAP" id="MF_01965">
    <property type="entry name" value="NADHX_dehydratase"/>
    <property type="match status" value="1"/>
</dbReference>
<dbReference type="Pfam" id="PF01256">
    <property type="entry name" value="Carb_kinase"/>
    <property type="match status" value="1"/>
</dbReference>
<dbReference type="GO" id="GO:0052855">
    <property type="term" value="F:ADP-dependent NAD(P)H-hydrate dehydratase activity"/>
    <property type="evidence" value="ECO:0007669"/>
    <property type="project" value="UniProtKB-UniRule"/>
</dbReference>
<evidence type="ECO:0000256" key="2">
    <source>
        <dbReference type="ARBA" id="ARBA00000909"/>
    </source>
</evidence>
<evidence type="ECO:0000256" key="16">
    <source>
        <dbReference type="ARBA" id="ARBA00049209"/>
    </source>
</evidence>
<evidence type="ECO:0000256" key="1">
    <source>
        <dbReference type="ARBA" id="ARBA00000013"/>
    </source>
</evidence>
<dbReference type="InterPro" id="IPR036652">
    <property type="entry name" value="YjeF_N_dom_sf"/>
</dbReference>
<evidence type="ECO:0000256" key="14">
    <source>
        <dbReference type="ARBA" id="ARBA00025153"/>
    </source>
</evidence>
<comment type="function">
    <text evidence="14 18">Bifunctional enzyme that catalyzes the epimerization of the S- and R-forms of NAD(P)HX and the dehydration of the S-form of NAD(P)HX at the expense of ADP, which is converted to AMP. This allows the repair of both epimers of NAD(P)HX, a damaged form of NAD(P)H that is a result of enzymatic or heat-dependent hydration.</text>
</comment>
<keyword evidence="10 17" id="KW-0520">NAD</keyword>
<dbReference type="EMBL" id="JABWMJ010000004">
    <property type="protein sequence ID" value="NUZ06206.1"/>
    <property type="molecule type" value="Genomic_DNA"/>
</dbReference>
<evidence type="ECO:0000256" key="8">
    <source>
        <dbReference type="ARBA" id="ARBA00022857"/>
    </source>
</evidence>
<evidence type="ECO:0000256" key="15">
    <source>
        <dbReference type="ARBA" id="ARBA00048238"/>
    </source>
</evidence>
<dbReference type="SUPFAM" id="SSF53613">
    <property type="entry name" value="Ribokinase-like"/>
    <property type="match status" value="1"/>
</dbReference>
<name>A0A7Y6NN81_9BURK</name>
<feature type="binding site" evidence="17">
    <location>
        <position position="229"/>
    </location>
    <ligand>
        <name>(6S)-NADPHX</name>
        <dbReference type="ChEBI" id="CHEBI:64076"/>
    </ligand>
</feature>
<comment type="catalytic activity">
    <reaction evidence="2 18">
        <text>(6R)-NADPHX = (6S)-NADPHX</text>
        <dbReference type="Rhea" id="RHEA:32227"/>
        <dbReference type="ChEBI" id="CHEBI:64076"/>
        <dbReference type="ChEBI" id="CHEBI:64077"/>
        <dbReference type="EC" id="5.1.99.6"/>
    </reaction>
</comment>
<comment type="cofactor">
    <cofactor evidence="17">
        <name>Mg(2+)</name>
        <dbReference type="ChEBI" id="CHEBI:18420"/>
    </cofactor>
</comment>
<dbReference type="Pfam" id="PF03853">
    <property type="entry name" value="YjeF_N"/>
    <property type="match status" value="1"/>
</dbReference>
<evidence type="ECO:0000256" key="18">
    <source>
        <dbReference type="PIRNR" id="PIRNR017184"/>
    </source>
</evidence>
<dbReference type="PIRSF" id="PIRSF017184">
    <property type="entry name" value="Nnr"/>
    <property type="match status" value="1"/>
</dbReference>
<comment type="similarity">
    <text evidence="3 18">In the N-terminal section; belongs to the NnrE/AIBP family.</text>
</comment>
<dbReference type="Gene3D" id="3.40.50.10260">
    <property type="entry name" value="YjeF N-terminal domain"/>
    <property type="match status" value="1"/>
</dbReference>
<dbReference type="GO" id="GO:0046872">
    <property type="term" value="F:metal ion binding"/>
    <property type="evidence" value="ECO:0007669"/>
    <property type="project" value="UniProtKB-UniRule"/>
</dbReference>
<evidence type="ECO:0000256" key="11">
    <source>
        <dbReference type="ARBA" id="ARBA00023235"/>
    </source>
</evidence>
<comment type="catalytic activity">
    <reaction evidence="1 18">
        <text>(6R)-NADHX = (6S)-NADHX</text>
        <dbReference type="Rhea" id="RHEA:32215"/>
        <dbReference type="ChEBI" id="CHEBI:64074"/>
        <dbReference type="ChEBI" id="CHEBI:64075"/>
        <dbReference type="EC" id="5.1.99.6"/>
    </reaction>
</comment>
<comment type="subunit">
    <text evidence="17">Homotetramer.</text>
</comment>
<comment type="similarity">
    <text evidence="4 18">In the C-terminal section; belongs to the NnrD/CARKD family.</text>
</comment>
<dbReference type="InterPro" id="IPR004443">
    <property type="entry name" value="YjeF_N_dom"/>
</dbReference>
<evidence type="ECO:0000313" key="21">
    <source>
        <dbReference type="EMBL" id="NUZ06206.1"/>
    </source>
</evidence>
<organism evidence="21 22">
    <name type="scientific">Piscinibacter koreensis</name>
    <dbReference type="NCBI Taxonomy" id="2742824"/>
    <lineage>
        <taxon>Bacteria</taxon>
        <taxon>Pseudomonadati</taxon>
        <taxon>Pseudomonadota</taxon>
        <taxon>Betaproteobacteria</taxon>
        <taxon>Burkholderiales</taxon>
        <taxon>Sphaerotilaceae</taxon>
        <taxon>Piscinibacter</taxon>
    </lineage>
</organism>
<feature type="binding site" evidence="17">
    <location>
        <position position="289"/>
    </location>
    <ligand>
        <name>(6S)-NADPHX</name>
        <dbReference type="ChEBI" id="CHEBI:64076"/>
    </ligand>
</feature>
<dbReference type="PROSITE" id="PS51385">
    <property type="entry name" value="YJEF_N"/>
    <property type="match status" value="1"/>
</dbReference>
<proteinExistence type="inferred from homology"/>
<feature type="binding site" evidence="17">
    <location>
        <position position="412"/>
    </location>
    <ligand>
        <name>(6S)-NADPHX</name>
        <dbReference type="ChEBI" id="CHEBI:64076"/>
    </ligand>
</feature>
<evidence type="ECO:0000256" key="6">
    <source>
        <dbReference type="ARBA" id="ARBA00022741"/>
    </source>
</evidence>
<dbReference type="PROSITE" id="PS01050">
    <property type="entry name" value="YJEF_C_2"/>
    <property type="match status" value="1"/>
</dbReference>
<dbReference type="InterPro" id="IPR030677">
    <property type="entry name" value="Nnr"/>
</dbReference>
<dbReference type="GO" id="GO:0110051">
    <property type="term" value="P:metabolite repair"/>
    <property type="evidence" value="ECO:0007669"/>
    <property type="project" value="TreeGrafter"/>
</dbReference>
<keyword evidence="5 18" id="KW-0479">Metal-binding</keyword>
<dbReference type="AlphaFoldDB" id="A0A7Y6NN81"/>
<feature type="binding site" evidence="17">
    <location>
        <position position="345"/>
    </location>
    <ligand>
        <name>(6S)-NADPHX</name>
        <dbReference type="ChEBI" id="CHEBI:64076"/>
    </ligand>
</feature>
<keyword evidence="22" id="KW-1185">Reference proteome</keyword>
<dbReference type="CDD" id="cd01171">
    <property type="entry name" value="YXKO-related"/>
    <property type="match status" value="1"/>
</dbReference>
<dbReference type="PANTHER" id="PTHR12592">
    <property type="entry name" value="ATP-DEPENDENT (S)-NAD(P)H-HYDRATE DEHYDRATASE FAMILY MEMBER"/>
    <property type="match status" value="1"/>
</dbReference>
<keyword evidence="9 18" id="KW-0630">Potassium</keyword>
<dbReference type="Gene3D" id="3.40.1190.20">
    <property type="match status" value="1"/>
</dbReference>
<comment type="catalytic activity">
    <reaction evidence="15 17 18">
        <text>(6S)-NADHX + ADP = AMP + phosphate + NADH + H(+)</text>
        <dbReference type="Rhea" id="RHEA:32223"/>
        <dbReference type="ChEBI" id="CHEBI:15378"/>
        <dbReference type="ChEBI" id="CHEBI:43474"/>
        <dbReference type="ChEBI" id="CHEBI:57945"/>
        <dbReference type="ChEBI" id="CHEBI:64074"/>
        <dbReference type="ChEBI" id="CHEBI:456215"/>
        <dbReference type="ChEBI" id="CHEBI:456216"/>
        <dbReference type="EC" id="4.2.1.136"/>
    </reaction>
</comment>
<dbReference type="SUPFAM" id="SSF64153">
    <property type="entry name" value="YjeF N-terminal domain-like"/>
    <property type="match status" value="1"/>
</dbReference>
<keyword evidence="6 17" id="KW-0547">Nucleotide-binding</keyword>
<comment type="similarity">
    <text evidence="17">Belongs to the NnrD/CARKD family.</text>
</comment>
<evidence type="ECO:0000256" key="5">
    <source>
        <dbReference type="ARBA" id="ARBA00022723"/>
    </source>
</evidence>